<dbReference type="EMBL" id="LAZR01037490">
    <property type="protein sequence ID" value="KKL22064.1"/>
    <property type="molecule type" value="Genomic_DNA"/>
</dbReference>
<comment type="caution">
    <text evidence="1">The sequence shown here is derived from an EMBL/GenBank/DDBJ whole genome shotgun (WGS) entry which is preliminary data.</text>
</comment>
<proteinExistence type="predicted"/>
<name>A0A0F9BJJ3_9ZZZZ</name>
<organism evidence="1">
    <name type="scientific">marine sediment metagenome</name>
    <dbReference type="NCBI Taxonomy" id="412755"/>
    <lineage>
        <taxon>unclassified sequences</taxon>
        <taxon>metagenomes</taxon>
        <taxon>ecological metagenomes</taxon>
    </lineage>
</organism>
<accession>A0A0F9BJJ3</accession>
<reference evidence="1" key="1">
    <citation type="journal article" date="2015" name="Nature">
        <title>Complex archaea that bridge the gap between prokaryotes and eukaryotes.</title>
        <authorList>
            <person name="Spang A."/>
            <person name="Saw J.H."/>
            <person name="Jorgensen S.L."/>
            <person name="Zaremba-Niedzwiedzka K."/>
            <person name="Martijn J."/>
            <person name="Lind A.E."/>
            <person name="van Eijk R."/>
            <person name="Schleper C."/>
            <person name="Guy L."/>
            <person name="Ettema T.J."/>
        </authorList>
    </citation>
    <scope>NUCLEOTIDE SEQUENCE</scope>
</reference>
<dbReference type="AlphaFoldDB" id="A0A0F9BJJ3"/>
<evidence type="ECO:0000313" key="1">
    <source>
        <dbReference type="EMBL" id="KKL22064.1"/>
    </source>
</evidence>
<sequence>MVTGEVNADIVSYLVDQILAGNRSEALSYLQEVRDEHRAIPVTLSSQILECLREHVLLSLDAAIDTFYVNGNVNEKAINIIRIFTRPSKDWIDVELDILKACDTIGFSSPVEENIF</sequence>
<protein>
    <submittedName>
        <fullName evidence="1">Uncharacterized protein</fullName>
    </submittedName>
</protein>
<gene>
    <name evidence="1" type="ORF">LCGC14_2439180</name>
</gene>